<name>A0A5K8AHN9_9BACT</name>
<keyword evidence="1" id="KW-0472">Membrane</keyword>
<evidence type="ECO:0000313" key="3">
    <source>
        <dbReference type="Proteomes" id="UP000422108"/>
    </source>
</evidence>
<keyword evidence="1" id="KW-1133">Transmembrane helix</keyword>
<protein>
    <submittedName>
        <fullName evidence="2">Uncharacterized protein</fullName>
    </submittedName>
</protein>
<evidence type="ECO:0000256" key="1">
    <source>
        <dbReference type="SAM" id="Phobius"/>
    </source>
</evidence>
<accession>A0A5K8AHN9</accession>
<sequence length="101" mass="11790">MEKIYRNNFLVALFYLAAMLIFGYIDVKVSRIQGGNFIQLLIILMIVYFSFLYVNRRIFKKYKPYLRILAIISLSAGITALWFFLSVSIYIEFIITIGGTI</sequence>
<dbReference type="EMBL" id="AP021879">
    <property type="protein sequence ID" value="BBO91986.1"/>
    <property type="molecule type" value="Genomic_DNA"/>
</dbReference>
<dbReference type="Proteomes" id="UP000422108">
    <property type="component" value="Chromosome"/>
</dbReference>
<dbReference type="AlphaFoldDB" id="A0A5K8AHN9"/>
<feature type="transmembrane region" description="Helical" evidence="1">
    <location>
        <begin position="7"/>
        <end position="25"/>
    </location>
</feature>
<feature type="transmembrane region" description="Helical" evidence="1">
    <location>
        <begin position="37"/>
        <end position="54"/>
    </location>
</feature>
<keyword evidence="1" id="KW-0812">Transmembrane</keyword>
<keyword evidence="3" id="KW-1185">Reference proteome</keyword>
<reference evidence="2 3" key="1">
    <citation type="submission" date="2019-11" db="EMBL/GenBank/DDBJ databases">
        <title>Comparative genomics of hydrocarbon-degrading Desulfosarcina strains.</title>
        <authorList>
            <person name="Watanabe M."/>
            <person name="Kojima H."/>
            <person name="Fukui M."/>
        </authorList>
    </citation>
    <scope>NUCLEOTIDE SEQUENCE [LARGE SCALE GENOMIC DNA]</scope>
    <source>
        <strain evidence="3">oXyS1</strain>
    </source>
</reference>
<evidence type="ECO:0000313" key="2">
    <source>
        <dbReference type="EMBL" id="BBO91986.1"/>
    </source>
</evidence>
<organism evidence="2 3">
    <name type="scientific">Desulfosarcina ovata subsp. ovata</name>
    <dbReference type="NCBI Taxonomy" id="2752305"/>
    <lineage>
        <taxon>Bacteria</taxon>
        <taxon>Pseudomonadati</taxon>
        <taxon>Thermodesulfobacteriota</taxon>
        <taxon>Desulfobacteria</taxon>
        <taxon>Desulfobacterales</taxon>
        <taxon>Desulfosarcinaceae</taxon>
        <taxon>Desulfosarcina</taxon>
    </lineage>
</organism>
<feature type="transmembrane region" description="Helical" evidence="1">
    <location>
        <begin position="66"/>
        <end position="91"/>
    </location>
</feature>
<proteinExistence type="predicted"/>
<gene>
    <name evidence="2" type="ORF">DSCOOX_51660</name>
</gene>